<gene>
    <name evidence="9" type="ORF">C884_00275</name>
</gene>
<feature type="domain" description="SsuA/THI5-like" evidence="8">
    <location>
        <begin position="70"/>
        <end position="260"/>
    </location>
</feature>
<dbReference type="RefSeq" id="WP_006214689.1">
    <property type="nucleotide sequence ID" value="NZ_ANHZ02000011.1"/>
</dbReference>
<proteinExistence type="inferred from homology"/>
<comment type="similarity">
    <text evidence="2">Belongs to the bacterial solute-binding protein SsuA/TauA family.</text>
</comment>
<evidence type="ECO:0000256" key="6">
    <source>
        <dbReference type="ARBA" id="ARBA00070228"/>
    </source>
</evidence>
<dbReference type="InterPro" id="IPR006311">
    <property type="entry name" value="TAT_signal"/>
</dbReference>
<evidence type="ECO:0000256" key="2">
    <source>
        <dbReference type="ARBA" id="ARBA00010742"/>
    </source>
</evidence>
<feature type="signal peptide" evidence="7">
    <location>
        <begin position="1"/>
        <end position="19"/>
    </location>
</feature>
<evidence type="ECO:0000256" key="1">
    <source>
        <dbReference type="ARBA" id="ARBA00004418"/>
    </source>
</evidence>
<name>M2XC08_9MICC</name>
<dbReference type="InterPro" id="IPR010067">
    <property type="entry name" value="ABC_SsuA_sub-bd"/>
</dbReference>
<sequence length="348" mass="37225">MSGLTRRRLLGLAAVGAAAAPLSGCVMEGEGPGRGMAAGSDTEIYLDYATYNPLSLIIREKGWLETVAAEGGQEVHWTFSAGSNKANEFLRGGAIDIGSTAGSAALLARTNRSPIRAIDICSQPEWAALVRTADSPLRSVEDLRGRSVAATKGTDPYFFLLQALSAADMGFDETTVVNLQHADGRSALTSGQVDAWSGLDPIMAGAEQDGAVLFQRDLAFNTYCFLNARELFLEINPRGAQMVVDVYAHARAWALENPQEGIAILAEASEIETTTAERVWERTHLDIDPVPGDDQLEVLERIAPILVETGDVPDLETVQKAIDTILDARFAQEASAQRAAEIIEGHSA</sequence>
<evidence type="ECO:0000256" key="3">
    <source>
        <dbReference type="ARBA" id="ARBA00022448"/>
    </source>
</evidence>
<keyword evidence="4 7" id="KW-0732">Signal</keyword>
<comment type="caution">
    <text evidence="9">The sequence shown here is derived from an EMBL/GenBank/DDBJ whole genome shotgun (WGS) entry which is preliminary data.</text>
</comment>
<dbReference type="SUPFAM" id="SSF53850">
    <property type="entry name" value="Periplasmic binding protein-like II"/>
    <property type="match status" value="1"/>
</dbReference>
<keyword evidence="3" id="KW-0813">Transport</keyword>
<dbReference type="GO" id="GO:0042597">
    <property type="term" value="C:periplasmic space"/>
    <property type="evidence" value="ECO:0007669"/>
    <property type="project" value="UniProtKB-SubCell"/>
</dbReference>
<feature type="chain" id="PRO_5004028578" description="Putative aliphatic sulfonates-binding protein" evidence="7">
    <location>
        <begin position="20"/>
        <end position="348"/>
    </location>
</feature>
<evidence type="ECO:0000313" key="10">
    <source>
        <dbReference type="Proteomes" id="UP000009877"/>
    </source>
</evidence>
<dbReference type="Gene3D" id="3.40.190.10">
    <property type="entry name" value="Periplasmic binding protein-like II"/>
    <property type="match status" value="2"/>
</dbReference>
<evidence type="ECO:0000256" key="5">
    <source>
        <dbReference type="ARBA" id="ARBA00055538"/>
    </source>
</evidence>
<evidence type="ECO:0000259" key="8">
    <source>
        <dbReference type="Pfam" id="PF09084"/>
    </source>
</evidence>
<accession>M2XC08</accession>
<comment type="function">
    <text evidence="5">Part of a binding-protein-dependent transport system for aliphatic sulfonates. Putative binding protein.</text>
</comment>
<evidence type="ECO:0000256" key="4">
    <source>
        <dbReference type="ARBA" id="ARBA00022729"/>
    </source>
</evidence>
<evidence type="ECO:0000256" key="7">
    <source>
        <dbReference type="SAM" id="SignalP"/>
    </source>
</evidence>
<dbReference type="NCBIfam" id="TIGR01728">
    <property type="entry name" value="SsuA_fam"/>
    <property type="match status" value="1"/>
</dbReference>
<comment type="subcellular location">
    <subcellularLocation>
        <location evidence="1">Periplasm</location>
    </subcellularLocation>
</comment>
<keyword evidence="10" id="KW-1185">Reference proteome</keyword>
<dbReference type="STRING" id="71999.KPaMU14_01960"/>
<reference evidence="9 10" key="1">
    <citation type="journal article" date="2014" name="Genome Announc.">
        <title>Draft Genome Sequence of Kocuria palustris PEL.</title>
        <authorList>
            <person name="Sharma G."/>
            <person name="Khatri I."/>
            <person name="Subramanian S."/>
        </authorList>
    </citation>
    <scope>NUCLEOTIDE SEQUENCE [LARGE SCALE GENOMIC DNA]</scope>
    <source>
        <strain evidence="9 10">PEL</strain>
    </source>
</reference>
<dbReference type="FunFam" id="3.40.190.10:FF:000050">
    <property type="entry name" value="Sulfonate ABC transporter substrate-binding protein"/>
    <property type="match status" value="1"/>
</dbReference>
<dbReference type="PROSITE" id="PS51318">
    <property type="entry name" value="TAT"/>
    <property type="match status" value="1"/>
</dbReference>
<dbReference type="PANTHER" id="PTHR30024:SF21">
    <property type="entry name" value="ABC TRANSPORTER SUBSTRATE-BINDING PROTEIN"/>
    <property type="match status" value="1"/>
</dbReference>
<dbReference type="InterPro" id="IPR015168">
    <property type="entry name" value="SsuA/THI5"/>
</dbReference>
<dbReference type="PANTHER" id="PTHR30024">
    <property type="entry name" value="ALIPHATIC SULFONATES-BINDING PROTEIN-RELATED"/>
    <property type="match status" value="1"/>
</dbReference>
<organism evidence="9 10">
    <name type="scientific">Kocuria palustris PEL</name>
    <dbReference type="NCBI Taxonomy" id="1236550"/>
    <lineage>
        <taxon>Bacteria</taxon>
        <taxon>Bacillati</taxon>
        <taxon>Actinomycetota</taxon>
        <taxon>Actinomycetes</taxon>
        <taxon>Micrococcales</taxon>
        <taxon>Micrococcaceae</taxon>
        <taxon>Kocuria</taxon>
    </lineage>
</organism>
<dbReference type="AlphaFoldDB" id="M2XC08"/>
<dbReference type="EMBL" id="ANHZ02000011">
    <property type="protein sequence ID" value="EME36601.1"/>
    <property type="molecule type" value="Genomic_DNA"/>
</dbReference>
<dbReference type="GO" id="GO:0016020">
    <property type="term" value="C:membrane"/>
    <property type="evidence" value="ECO:0007669"/>
    <property type="project" value="InterPro"/>
</dbReference>
<evidence type="ECO:0000313" key="9">
    <source>
        <dbReference type="EMBL" id="EME36601.1"/>
    </source>
</evidence>
<dbReference type="GO" id="GO:0042626">
    <property type="term" value="F:ATPase-coupled transmembrane transporter activity"/>
    <property type="evidence" value="ECO:0007669"/>
    <property type="project" value="InterPro"/>
</dbReference>
<dbReference type="Proteomes" id="UP000009877">
    <property type="component" value="Unassembled WGS sequence"/>
</dbReference>
<protein>
    <recommendedName>
        <fullName evidence="6">Putative aliphatic sulfonates-binding protein</fullName>
    </recommendedName>
</protein>
<dbReference type="Pfam" id="PF09084">
    <property type="entry name" value="NMT1"/>
    <property type="match status" value="1"/>
</dbReference>